<reference evidence="3" key="1">
    <citation type="journal article" date="2019" name="Int. J. Syst. Evol. Microbiol.">
        <title>The Global Catalogue of Microorganisms (GCM) 10K type strain sequencing project: providing services to taxonomists for standard genome sequencing and annotation.</title>
        <authorList>
            <consortium name="The Broad Institute Genomics Platform"/>
            <consortium name="The Broad Institute Genome Sequencing Center for Infectious Disease"/>
            <person name="Wu L."/>
            <person name="Ma J."/>
        </authorList>
    </citation>
    <scope>NUCLEOTIDE SEQUENCE [LARGE SCALE GENOMIC DNA]</scope>
    <source>
        <strain evidence="3">KCTC 42087</strain>
    </source>
</reference>
<dbReference type="InterPro" id="IPR057037">
    <property type="entry name" value="TPR_rep_actino"/>
</dbReference>
<dbReference type="RefSeq" id="WP_378289350.1">
    <property type="nucleotide sequence ID" value="NZ_JBHSON010000099.1"/>
</dbReference>
<dbReference type="EMBL" id="JBHSON010000099">
    <property type="protein sequence ID" value="MFC5752892.1"/>
    <property type="molecule type" value="Genomic_DNA"/>
</dbReference>
<protein>
    <recommendedName>
        <fullName evidence="1">TPR repeat domain-containing protein</fullName>
    </recommendedName>
</protein>
<feature type="domain" description="TPR repeat" evidence="1">
    <location>
        <begin position="258"/>
        <end position="466"/>
    </location>
</feature>
<sequence length="837" mass="90363">MREFQPTDTAADPALIEAAANLFWATAGRIIGRSGDLRATLDSSALNFTSLVASEITSQTGYNVEDWKTAVEAVYFGAGVTLAWAKAVRDFKARRQQLIDEWNTAKGNNFGVVGSELTLYEQTLPKDSQQAVKGAGGPTFNREDLEVAAEEKLGYLNQQIDSAWSTLQQTAADLGNRLTAGPTPENVRYLVEAGALSWAPFNIRGAEAPLPLNPELAAADAEKFKAYTTGKLPPDTEYAAMIAALNAAVQAGTFRTAQGGQLDPRTIQYLQSFYGALGPDLFKTLPGFLNGKGDKSLGDDPLLQRDTINALGGGLLLLSDEKVGGGYDKLPPVIHELFKGVPVGEGDGRTIQYAWSQNYKALSQLLGGDHQYAGGKEFSTQLVSATSYYLDHSLNNPHPDMRQGWDDKPAITMLNVATRNIEANHALLTGDHDPGELGLPTPDLLKSLYSHDWSDGGKAVTGLTDWIYEESTNDRDDTDDVRRQLAGEAAAALIETVTDADNGLYPALADIGSDMHSVGMVNPEVAKEFAKIAIHHLDSFAADVVPNPQGADAAFISADKGKMTDPTVTAYAGGNLKVGEGDAARFFELIAGDEKAAWHLGTGVEAYEYANLQRYVTEQITTGQNKASTYGGANGKLRALYDAGMLNEAMDRTGNEQQARTDAEFRSTNAKTLWSGLAKETVGNLFKWSGYAKSIIGSSTEIYRADVRAGVTSPTVEVQLPNGSDKYTQTALEAEATLSMLESAVRNGKVPLEVVPVDLRTDKPADPIKRLNQVTIGQREMQDLIRPLLDSAVPPNRDPIGEMSKTYAQYYNTFAANSLDKYNRDIRNGVEMTSYHG</sequence>
<dbReference type="Proteomes" id="UP001596074">
    <property type="component" value="Unassembled WGS sequence"/>
</dbReference>
<dbReference type="Pfam" id="PF23275">
    <property type="entry name" value="TPR_23"/>
    <property type="match status" value="1"/>
</dbReference>
<gene>
    <name evidence="2" type="ORF">ACFPZN_45380</name>
</gene>
<name>A0ABW1AEG0_9ACTN</name>
<comment type="caution">
    <text evidence="2">The sequence shown here is derived from an EMBL/GenBank/DDBJ whole genome shotgun (WGS) entry which is preliminary data.</text>
</comment>
<organism evidence="2 3">
    <name type="scientific">Actinomadura rugatobispora</name>
    <dbReference type="NCBI Taxonomy" id="1994"/>
    <lineage>
        <taxon>Bacteria</taxon>
        <taxon>Bacillati</taxon>
        <taxon>Actinomycetota</taxon>
        <taxon>Actinomycetes</taxon>
        <taxon>Streptosporangiales</taxon>
        <taxon>Thermomonosporaceae</taxon>
        <taxon>Actinomadura</taxon>
    </lineage>
</organism>
<proteinExistence type="predicted"/>
<accession>A0ABW1AEG0</accession>
<evidence type="ECO:0000259" key="1">
    <source>
        <dbReference type="Pfam" id="PF23275"/>
    </source>
</evidence>
<evidence type="ECO:0000313" key="3">
    <source>
        <dbReference type="Proteomes" id="UP001596074"/>
    </source>
</evidence>
<evidence type="ECO:0000313" key="2">
    <source>
        <dbReference type="EMBL" id="MFC5752892.1"/>
    </source>
</evidence>
<keyword evidence="3" id="KW-1185">Reference proteome</keyword>